<gene>
    <name evidence="2" type="ORF">G4177_16660</name>
</gene>
<name>A0ABR9PPN2_9BACT</name>
<dbReference type="Gene3D" id="3.40.50.300">
    <property type="entry name" value="P-loop containing nucleotide triphosphate hydrolases"/>
    <property type="match status" value="1"/>
</dbReference>
<evidence type="ECO:0000259" key="1">
    <source>
        <dbReference type="Pfam" id="PF13614"/>
    </source>
</evidence>
<dbReference type="Pfam" id="PF13614">
    <property type="entry name" value="AAA_31"/>
    <property type="match status" value="1"/>
</dbReference>
<dbReference type="CDD" id="cd02042">
    <property type="entry name" value="ParAB_family"/>
    <property type="match status" value="1"/>
</dbReference>
<organism evidence="2 3">
    <name type="scientific">Corallococcus soli</name>
    <dbReference type="NCBI Taxonomy" id="2710757"/>
    <lineage>
        <taxon>Bacteria</taxon>
        <taxon>Pseudomonadati</taxon>
        <taxon>Myxococcota</taxon>
        <taxon>Myxococcia</taxon>
        <taxon>Myxococcales</taxon>
        <taxon>Cystobacterineae</taxon>
        <taxon>Myxococcaceae</taxon>
        <taxon>Corallococcus</taxon>
    </lineage>
</organism>
<reference evidence="2 3" key="1">
    <citation type="submission" date="2020-02" db="EMBL/GenBank/DDBJ databases">
        <authorList>
            <person name="Babadi Z.K."/>
            <person name="Risdian C."/>
            <person name="Ebrahimipour G.H."/>
            <person name="Wink J."/>
        </authorList>
    </citation>
    <scope>NUCLEOTIDE SEQUENCE [LARGE SCALE GENOMIC DNA]</scope>
    <source>
        <strain evidence="2 3">ZKHCc1 1396</strain>
    </source>
</reference>
<proteinExistence type="predicted"/>
<protein>
    <submittedName>
        <fullName evidence="2">ParA family protein</fullName>
    </submittedName>
</protein>
<sequence>MRRIAFINEKGGTCKTTLAVNTAAWLALRKQCRVLLVDLDTQGHAGKSLGLDVRTLPRNVFHLLTDPEVTLASVARPTGVAGLDVVPAYKEMADFPVVVAQDPRRAHRLADRMREAEAAGYDVVLFDAPPSMGLTTRNILVAASEVVVPVALTYLALDGCAELAETVRQVGESEGRPDLRVTKVVPTLYRKTALATAILERLKAYFPDALAATPLGYNVKVDEAQSHGKTVWEYAPRSPGARMLAAIAAEIHGGPAPTKRKRAARKVA</sequence>
<dbReference type="Proteomes" id="UP001516472">
    <property type="component" value="Unassembled WGS sequence"/>
</dbReference>
<dbReference type="InterPro" id="IPR050678">
    <property type="entry name" value="DNA_Partitioning_ATPase"/>
</dbReference>
<comment type="caution">
    <text evidence="2">The sequence shown here is derived from an EMBL/GenBank/DDBJ whole genome shotgun (WGS) entry which is preliminary data.</text>
</comment>
<keyword evidence="3" id="KW-1185">Reference proteome</keyword>
<evidence type="ECO:0000313" key="3">
    <source>
        <dbReference type="Proteomes" id="UP001516472"/>
    </source>
</evidence>
<evidence type="ECO:0000313" key="2">
    <source>
        <dbReference type="EMBL" id="MBE4749797.1"/>
    </source>
</evidence>
<dbReference type="RefSeq" id="WP_193349252.1">
    <property type="nucleotide sequence ID" value="NZ_CBCSIP010000035.1"/>
</dbReference>
<dbReference type="InterPro" id="IPR027417">
    <property type="entry name" value="P-loop_NTPase"/>
</dbReference>
<dbReference type="SUPFAM" id="SSF52540">
    <property type="entry name" value="P-loop containing nucleoside triphosphate hydrolases"/>
    <property type="match status" value="1"/>
</dbReference>
<dbReference type="EMBL" id="JAAIYO010000004">
    <property type="protein sequence ID" value="MBE4749797.1"/>
    <property type="molecule type" value="Genomic_DNA"/>
</dbReference>
<dbReference type="PANTHER" id="PTHR13696:SF52">
    <property type="entry name" value="PARA FAMILY PROTEIN CT_582"/>
    <property type="match status" value="1"/>
</dbReference>
<dbReference type="InterPro" id="IPR025669">
    <property type="entry name" value="AAA_dom"/>
</dbReference>
<feature type="domain" description="AAA" evidence="1">
    <location>
        <begin position="1"/>
        <end position="173"/>
    </location>
</feature>
<accession>A0ABR9PPN2</accession>
<dbReference type="PANTHER" id="PTHR13696">
    <property type="entry name" value="P-LOOP CONTAINING NUCLEOSIDE TRIPHOSPHATE HYDROLASE"/>
    <property type="match status" value="1"/>
</dbReference>